<dbReference type="GO" id="GO:0046914">
    <property type="term" value="F:transition metal ion binding"/>
    <property type="evidence" value="ECO:0007669"/>
    <property type="project" value="InterPro"/>
</dbReference>
<sequence>MENNEYRTLKGYKLKNNRKITDAMEDYLEMICRYAKQDGYARINHIASMLSVRPSSASKMVGNLKELGYVDAEPYGIIKLTQKGWELGNYLLYRHDVLHEFLCLINHTKDEIEQVEQIEHFFDEKTIENLEQLVNQLKNSSFYPSLP</sequence>
<dbReference type="EMBL" id="FOCG01000001">
    <property type="protein sequence ID" value="SEM46668.1"/>
    <property type="molecule type" value="Genomic_DNA"/>
</dbReference>
<evidence type="ECO:0000256" key="1">
    <source>
        <dbReference type="ARBA" id="ARBA00007871"/>
    </source>
</evidence>
<dbReference type="AlphaFoldDB" id="A0A1H7YN06"/>
<dbReference type="PANTHER" id="PTHR33238">
    <property type="entry name" value="IRON (METAL) DEPENDENT REPRESSOR, DTXR FAMILY"/>
    <property type="match status" value="1"/>
</dbReference>
<dbReference type="Gene3D" id="1.10.10.10">
    <property type="entry name" value="Winged helix-like DNA-binding domain superfamily/Winged helix DNA-binding domain"/>
    <property type="match status" value="1"/>
</dbReference>
<accession>A0A1H7YN06</accession>
<dbReference type="InterPro" id="IPR050536">
    <property type="entry name" value="DtxR_MntR_Metal-Reg"/>
</dbReference>
<dbReference type="RefSeq" id="WP_092750582.1">
    <property type="nucleotide sequence ID" value="NZ_FOCG01000001.1"/>
</dbReference>
<evidence type="ECO:0000313" key="7">
    <source>
        <dbReference type="Proteomes" id="UP000199158"/>
    </source>
</evidence>
<keyword evidence="7" id="KW-1185">Reference proteome</keyword>
<dbReference type="InterPro" id="IPR022687">
    <property type="entry name" value="HTH_DTXR"/>
</dbReference>
<protein>
    <submittedName>
        <fullName evidence="6">Iron (Metal) dependent repressor, DtxR family</fullName>
    </submittedName>
</protein>
<feature type="domain" description="HTH dtxR-type" evidence="5">
    <location>
        <begin position="20"/>
        <end position="81"/>
    </location>
</feature>
<dbReference type="STRING" id="474960.SAMN05216180_0099"/>
<gene>
    <name evidence="6" type="ORF">SAMN05216180_0099</name>
</gene>
<dbReference type="SUPFAM" id="SSF46785">
    <property type="entry name" value="Winged helix' DNA-binding domain"/>
    <property type="match status" value="1"/>
</dbReference>
<dbReference type="SMART" id="SM00529">
    <property type="entry name" value="HTH_DTXR"/>
    <property type="match status" value="1"/>
</dbReference>
<keyword evidence="4" id="KW-0804">Transcription</keyword>
<organism evidence="6 7">
    <name type="scientific">Hydrogenoanaerobacterium saccharovorans</name>
    <dbReference type="NCBI Taxonomy" id="474960"/>
    <lineage>
        <taxon>Bacteria</taxon>
        <taxon>Bacillati</taxon>
        <taxon>Bacillota</taxon>
        <taxon>Clostridia</taxon>
        <taxon>Eubacteriales</taxon>
        <taxon>Oscillospiraceae</taxon>
        <taxon>Hydrogenoanaerobacterium</taxon>
    </lineage>
</organism>
<reference evidence="6 7" key="1">
    <citation type="submission" date="2016-10" db="EMBL/GenBank/DDBJ databases">
        <authorList>
            <person name="de Groot N.N."/>
        </authorList>
    </citation>
    <scope>NUCLEOTIDE SEQUENCE [LARGE SCALE GENOMIC DNA]</scope>
    <source>
        <strain evidence="6 7">CGMCC 1.5070</strain>
    </source>
</reference>
<dbReference type="InterPro" id="IPR022689">
    <property type="entry name" value="Iron_dep_repressor"/>
</dbReference>
<proteinExistence type="inferred from homology"/>
<name>A0A1H7YN06_9FIRM</name>
<evidence type="ECO:0000256" key="3">
    <source>
        <dbReference type="ARBA" id="ARBA00023125"/>
    </source>
</evidence>
<evidence type="ECO:0000259" key="5">
    <source>
        <dbReference type="PROSITE" id="PS50944"/>
    </source>
</evidence>
<keyword evidence="3" id="KW-0238">DNA-binding</keyword>
<dbReference type="Proteomes" id="UP000199158">
    <property type="component" value="Unassembled WGS sequence"/>
</dbReference>
<dbReference type="PANTHER" id="PTHR33238:SF7">
    <property type="entry name" value="IRON-DEPENDENT TRANSCRIPTIONAL REGULATOR"/>
    <property type="match status" value="1"/>
</dbReference>
<dbReference type="SUPFAM" id="SSF47979">
    <property type="entry name" value="Iron-dependent repressor protein, dimerization domain"/>
    <property type="match status" value="1"/>
</dbReference>
<dbReference type="InterPro" id="IPR001367">
    <property type="entry name" value="Fe_dep_repressor"/>
</dbReference>
<dbReference type="Gene3D" id="1.10.60.10">
    <property type="entry name" value="Iron dependent repressor, metal binding and dimerisation domain"/>
    <property type="match status" value="1"/>
</dbReference>
<dbReference type="InterPro" id="IPR036390">
    <property type="entry name" value="WH_DNA-bd_sf"/>
</dbReference>
<dbReference type="PROSITE" id="PS50944">
    <property type="entry name" value="HTH_DTXR"/>
    <property type="match status" value="1"/>
</dbReference>
<keyword evidence="2" id="KW-0805">Transcription regulation</keyword>
<comment type="similarity">
    <text evidence="1">Belongs to the DtxR/MntR family.</text>
</comment>
<dbReference type="Pfam" id="PF02742">
    <property type="entry name" value="Fe_dep_repr_C"/>
    <property type="match status" value="1"/>
</dbReference>
<dbReference type="GO" id="GO:0003677">
    <property type="term" value="F:DNA binding"/>
    <property type="evidence" value="ECO:0007669"/>
    <property type="project" value="UniProtKB-KW"/>
</dbReference>
<dbReference type="GO" id="GO:0046983">
    <property type="term" value="F:protein dimerization activity"/>
    <property type="evidence" value="ECO:0007669"/>
    <property type="project" value="InterPro"/>
</dbReference>
<evidence type="ECO:0000256" key="4">
    <source>
        <dbReference type="ARBA" id="ARBA00023163"/>
    </source>
</evidence>
<dbReference type="OrthoDB" id="9791355at2"/>
<dbReference type="InterPro" id="IPR036421">
    <property type="entry name" value="Fe_dep_repressor_sf"/>
</dbReference>
<dbReference type="Pfam" id="PF01325">
    <property type="entry name" value="Fe_dep_repress"/>
    <property type="match status" value="1"/>
</dbReference>
<dbReference type="GO" id="GO:0003700">
    <property type="term" value="F:DNA-binding transcription factor activity"/>
    <property type="evidence" value="ECO:0007669"/>
    <property type="project" value="InterPro"/>
</dbReference>
<evidence type="ECO:0000313" key="6">
    <source>
        <dbReference type="EMBL" id="SEM46668.1"/>
    </source>
</evidence>
<dbReference type="InterPro" id="IPR036388">
    <property type="entry name" value="WH-like_DNA-bd_sf"/>
</dbReference>
<evidence type="ECO:0000256" key="2">
    <source>
        <dbReference type="ARBA" id="ARBA00023015"/>
    </source>
</evidence>